<feature type="transmembrane region" description="Helical" evidence="6">
    <location>
        <begin position="62"/>
        <end position="80"/>
    </location>
</feature>
<feature type="compositionally biased region" description="Basic and acidic residues" evidence="5">
    <location>
        <begin position="1"/>
        <end position="25"/>
    </location>
</feature>
<dbReference type="EMBL" id="DXCL01000026">
    <property type="protein sequence ID" value="HIZ03657.1"/>
    <property type="molecule type" value="Genomic_DNA"/>
</dbReference>
<evidence type="ECO:0000256" key="4">
    <source>
        <dbReference type="ARBA" id="ARBA00023136"/>
    </source>
</evidence>
<comment type="caution">
    <text evidence="7">The sequence shown here is derived from an EMBL/GenBank/DDBJ whole genome shotgun (WGS) entry which is preliminary data.</text>
</comment>
<evidence type="ECO:0000256" key="6">
    <source>
        <dbReference type="SAM" id="Phobius"/>
    </source>
</evidence>
<feature type="transmembrane region" description="Helical" evidence="6">
    <location>
        <begin position="92"/>
        <end position="114"/>
    </location>
</feature>
<dbReference type="InterPro" id="IPR019109">
    <property type="entry name" value="MamF_MmsF"/>
</dbReference>
<feature type="region of interest" description="Disordered" evidence="5">
    <location>
        <begin position="1"/>
        <end position="50"/>
    </location>
</feature>
<proteinExistence type="predicted"/>
<evidence type="ECO:0000256" key="2">
    <source>
        <dbReference type="ARBA" id="ARBA00022692"/>
    </source>
</evidence>
<evidence type="ECO:0000256" key="1">
    <source>
        <dbReference type="ARBA" id="ARBA00004141"/>
    </source>
</evidence>
<evidence type="ECO:0000313" key="8">
    <source>
        <dbReference type="Proteomes" id="UP000824132"/>
    </source>
</evidence>
<gene>
    <name evidence="7" type="ORF">H9727_05160</name>
</gene>
<evidence type="ECO:0000256" key="3">
    <source>
        <dbReference type="ARBA" id="ARBA00022989"/>
    </source>
</evidence>
<name>A0A9D2CZJ6_9FIRM</name>
<dbReference type="Pfam" id="PF09685">
    <property type="entry name" value="MamF_MmsF"/>
    <property type="match status" value="1"/>
</dbReference>
<organism evidence="7 8">
    <name type="scientific">Candidatus Borkfalkia avistercoris</name>
    <dbReference type="NCBI Taxonomy" id="2838504"/>
    <lineage>
        <taxon>Bacteria</taxon>
        <taxon>Bacillati</taxon>
        <taxon>Bacillota</taxon>
        <taxon>Clostridia</taxon>
        <taxon>Christensenellales</taxon>
        <taxon>Christensenellaceae</taxon>
        <taxon>Candidatus Borkfalkia</taxon>
    </lineage>
</organism>
<reference evidence="7" key="2">
    <citation type="submission" date="2021-04" db="EMBL/GenBank/DDBJ databases">
        <authorList>
            <person name="Gilroy R."/>
        </authorList>
    </citation>
    <scope>NUCLEOTIDE SEQUENCE</scope>
    <source>
        <strain evidence="7">CHK187-5294</strain>
    </source>
</reference>
<keyword evidence="4 6" id="KW-0472">Membrane</keyword>
<dbReference type="Proteomes" id="UP000824132">
    <property type="component" value="Unassembled WGS sequence"/>
</dbReference>
<keyword evidence="3 6" id="KW-1133">Transmembrane helix</keyword>
<protein>
    <submittedName>
        <fullName evidence="7">DUF4870 domain-containing protein</fullName>
    </submittedName>
</protein>
<keyword evidence="2 6" id="KW-0812">Transmembrane</keyword>
<reference evidence="7" key="1">
    <citation type="journal article" date="2021" name="PeerJ">
        <title>Extensive microbial diversity within the chicken gut microbiome revealed by metagenomics and culture.</title>
        <authorList>
            <person name="Gilroy R."/>
            <person name="Ravi A."/>
            <person name="Getino M."/>
            <person name="Pursley I."/>
            <person name="Horton D.L."/>
            <person name="Alikhan N.F."/>
            <person name="Baker D."/>
            <person name="Gharbi K."/>
            <person name="Hall N."/>
            <person name="Watson M."/>
            <person name="Adriaenssens E.M."/>
            <person name="Foster-Nyarko E."/>
            <person name="Jarju S."/>
            <person name="Secka A."/>
            <person name="Antonio M."/>
            <person name="Oren A."/>
            <person name="Chaudhuri R.R."/>
            <person name="La Ragione R."/>
            <person name="Hildebrand F."/>
            <person name="Pallen M.J."/>
        </authorList>
    </citation>
    <scope>NUCLEOTIDE SEQUENCE</scope>
    <source>
        <strain evidence="7">CHK187-5294</strain>
    </source>
</reference>
<feature type="transmembrane region" description="Helical" evidence="6">
    <location>
        <begin position="120"/>
        <end position="141"/>
    </location>
</feature>
<sequence length="158" mass="17177">MEQEKQPKDEEVRGEEGAKDPEARSLPEQNENVGANKESDEGGSAQQPGNNDDLVKKKVICAISYLFGILFFLPLAVYPNDDFAKFHANQSLVILLTAVIGGVVFGILSIIPVVGIVFTVLVYVFEVLILVLCILGIVSAAKLEKKELPVLGKIKIIK</sequence>
<evidence type="ECO:0000313" key="7">
    <source>
        <dbReference type="EMBL" id="HIZ03657.1"/>
    </source>
</evidence>
<evidence type="ECO:0000256" key="5">
    <source>
        <dbReference type="SAM" id="MobiDB-lite"/>
    </source>
</evidence>
<comment type="subcellular location">
    <subcellularLocation>
        <location evidence="1">Membrane</location>
        <topology evidence="1">Multi-pass membrane protein</topology>
    </subcellularLocation>
</comment>
<dbReference type="AlphaFoldDB" id="A0A9D2CZJ6"/>
<accession>A0A9D2CZJ6</accession>